<dbReference type="EMBL" id="VSRR010021711">
    <property type="protein sequence ID" value="MPC64160.1"/>
    <property type="molecule type" value="Genomic_DNA"/>
</dbReference>
<keyword evidence="2" id="KW-1185">Reference proteome</keyword>
<comment type="caution">
    <text evidence="1">The sequence shown here is derived from an EMBL/GenBank/DDBJ whole genome shotgun (WGS) entry which is preliminary data.</text>
</comment>
<sequence length="81" mass="9647">MSKMCYFALFQVLCNKTQNFYLCKEGKYVKNGLFWCILAFYATKRRIAGKTDYLPMEVIYLVYSSVLCNKTHNYRQNTLFV</sequence>
<accession>A0A5B7GW00</accession>
<gene>
    <name evidence="1" type="ORF">E2C01_058272</name>
</gene>
<proteinExistence type="predicted"/>
<dbReference type="AlphaFoldDB" id="A0A5B7GW00"/>
<evidence type="ECO:0000313" key="1">
    <source>
        <dbReference type="EMBL" id="MPC64160.1"/>
    </source>
</evidence>
<reference evidence="1 2" key="1">
    <citation type="submission" date="2019-05" db="EMBL/GenBank/DDBJ databases">
        <title>Another draft genome of Portunus trituberculatus and its Hox gene families provides insights of decapod evolution.</title>
        <authorList>
            <person name="Jeong J.-H."/>
            <person name="Song I."/>
            <person name="Kim S."/>
            <person name="Choi T."/>
            <person name="Kim D."/>
            <person name="Ryu S."/>
            <person name="Kim W."/>
        </authorList>
    </citation>
    <scope>NUCLEOTIDE SEQUENCE [LARGE SCALE GENOMIC DNA]</scope>
    <source>
        <tissue evidence="1">Muscle</tissue>
    </source>
</reference>
<protein>
    <submittedName>
        <fullName evidence="1">Uncharacterized protein</fullName>
    </submittedName>
</protein>
<evidence type="ECO:0000313" key="2">
    <source>
        <dbReference type="Proteomes" id="UP000324222"/>
    </source>
</evidence>
<organism evidence="1 2">
    <name type="scientific">Portunus trituberculatus</name>
    <name type="common">Swimming crab</name>
    <name type="synonym">Neptunus trituberculatus</name>
    <dbReference type="NCBI Taxonomy" id="210409"/>
    <lineage>
        <taxon>Eukaryota</taxon>
        <taxon>Metazoa</taxon>
        <taxon>Ecdysozoa</taxon>
        <taxon>Arthropoda</taxon>
        <taxon>Crustacea</taxon>
        <taxon>Multicrustacea</taxon>
        <taxon>Malacostraca</taxon>
        <taxon>Eumalacostraca</taxon>
        <taxon>Eucarida</taxon>
        <taxon>Decapoda</taxon>
        <taxon>Pleocyemata</taxon>
        <taxon>Brachyura</taxon>
        <taxon>Eubrachyura</taxon>
        <taxon>Portunoidea</taxon>
        <taxon>Portunidae</taxon>
        <taxon>Portuninae</taxon>
        <taxon>Portunus</taxon>
    </lineage>
</organism>
<dbReference type="Proteomes" id="UP000324222">
    <property type="component" value="Unassembled WGS sequence"/>
</dbReference>
<name>A0A5B7GW00_PORTR</name>